<protein>
    <recommendedName>
        <fullName evidence="3">phosphoserine phosphatase</fullName>
        <ecNumber evidence="3">3.1.3.3</ecNumber>
    </recommendedName>
</protein>
<gene>
    <name evidence="9" type="ORF">GM51_19460</name>
</gene>
<comment type="pathway">
    <text evidence="2">Amino-acid biosynthesis; L-serine biosynthesis; L-serine from 3-phospho-D-glycerate: step 3/3.</text>
</comment>
<reference evidence="9" key="1">
    <citation type="submission" date="2014-06" db="EMBL/GenBank/DDBJ databases">
        <title>Key roles for freshwater Actinobacteria revealed by deep metagenomic sequencing.</title>
        <authorList>
            <person name="Ghai R."/>
            <person name="Mizuno C.M."/>
            <person name="Picazo A."/>
            <person name="Camacho A."/>
            <person name="Rodriguez-Valera F."/>
        </authorList>
    </citation>
    <scope>NUCLEOTIDE SEQUENCE</scope>
</reference>
<evidence type="ECO:0000313" key="9">
    <source>
        <dbReference type="EMBL" id="KGA13557.1"/>
    </source>
</evidence>
<accession>A0A094PR37</accession>
<evidence type="ECO:0000256" key="2">
    <source>
        <dbReference type="ARBA" id="ARBA00005135"/>
    </source>
</evidence>
<evidence type="ECO:0000256" key="3">
    <source>
        <dbReference type="ARBA" id="ARBA00012640"/>
    </source>
</evidence>
<dbReference type="Pfam" id="PF00702">
    <property type="entry name" value="Hydrolase"/>
    <property type="match status" value="1"/>
</dbReference>
<dbReference type="AlphaFoldDB" id="A0A094PR37"/>
<dbReference type="PANTHER" id="PTHR43344:SF2">
    <property type="entry name" value="PHOSPHOSERINE PHOSPHATASE"/>
    <property type="match status" value="1"/>
</dbReference>
<dbReference type="InterPro" id="IPR036412">
    <property type="entry name" value="HAD-like_sf"/>
</dbReference>
<dbReference type="SUPFAM" id="SSF56784">
    <property type="entry name" value="HAD-like"/>
    <property type="match status" value="1"/>
</dbReference>
<keyword evidence="7" id="KW-0460">Magnesium</keyword>
<keyword evidence="9" id="KW-0808">Transferase</keyword>
<evidence type="ECO:0000256" key="7">
    <source>
        <dbReference type="ARBA" id="ARBA00022842"/>
    </source>
</evidence>
<dbReference type="PANTHER" id="PTHR43344">
    <property type="entry name" value="PHOSPHOSERINE PHOSPHATASE"/>
    <property type="match status" value="1"/>
</dbReference>
<sequence>MAVAQKAHQTIVTLDLEGVLVPEIWIAVAETLGIPELRRTTRDEPDYDLLMRQRLAILDEHELTMSAIENVISTLSPLPGALEFLNDLREMSQVIILSDTFEQFGRPFMRQLGMPTLFCHRLIVENDRITDFELRQVDQKRHAVEAFRTLNYRIVAAGDSYNDTAMLAAADAGFLFHAPDNVIKEFPQFPAITEFAELLKRIGDSLH</sequence>
<comment type="caution">
    <text evidence="9">The sequence shown here is derived from an EMBL/GenBank/DDBJ whole genome shotgun (WGS) entry which is preliminary data.</text>
</comment>
<proteinExistence type="predicted"/>
<dbReference type="EMBL" id="JNSL01000182">
    <property type="protein sequence ID" value="KGA13557.1"/>
    <property type="molecule type" value="Genomic_DNA"/>
</dbReference>
<dbReference type="NCBIfam" id="NF010109">
    <property type="entry name" value="PRK13582.1"/>
    <property type="match status" value="1"/>
</dbReference>
<dbReference type="NCBIfam" id="TIGR02137">
    <property type="entry name" value="HSK-PSP"/>
    <property type="match status" value="1"/>
</dbReference>
<dbReference type="GO" id="GO:0006564">
    <property type="term" value="P:L-serine biosynthetic process"/>
    <property type="evidence" value="ECO:0007669"/>
    <property type="project" value="UniProtKB-KW"/>
</dbReference>
<keyword evidence="6" id="KW-0378">Hydrolase</keyword>
<comment type="cofactor">
    <cofactor evidence="1">
        <name>Mg(2+)</name>
        <dbReference type="ChEBI" id="CHEBI:18420"/>
    </cofactor>
</comment>
<dbReference type="GO" id="GO:0036424">
    <property type="term" value="F:L-phosphoserine phosphatase activity"/>
    <property type="evidence" value="ECO:0007669"/>
    <property type="project" value="TreeGrafter"/>
</dbReference>
<dbReference type="InterPro" id="IPR050582">
    <property type="entry name" value="HAD-like_SerB"/>
</dbReference>
<evidence type="ECO:0000256" key="1">
    <source>
        <dbReference type="ARBA" id="ARBA00001946"/>
    </source>
</evidence>
<evidence type="ECO:0000256" key="8">
    <source>
        <dbReference type="ARBA" id="ARBA00023299"/>
    </source>
</evidence>
<organism evidence="9">
    <name type="scientific">freshwater metagenome</name>
    <dbReference type="NCBI Taxonomy" id="449393"/>
    <lineage>
        <taxon>unclassified sequences</taxon>
        <taxon>metagenomes</taxon>
        <taxon>ecological metagenomes</taxon>
    </lineage>
</organism>
<dbReference type="GO" id="GO:0005737">
    <property type="term" value="C:cytoplasm"/>
    <property type="evidence" value="ECO:0007669"/>
    <property type="project" value="TreeGrafter"/>
</dbReference>
<dbReference type="Gene3D" id="3.40.50.1000">
    <property type="entry name" value="HAD superfamily/HAD-like"/>
    <property type="match status" value="1"/>
</dbReference>
<evidence type="ECO:0000256" key="4">
    <source>
        <dbReference type="ARBA" id="ARBA00022605"/>
    </source>
</evidence>
<evidence type="ECO:0000256" key="6">
    <source>
        <dbReference type="ARBA" id="ARBA00022801"/>
    </source>
</evidence>
<dbReference type="EC" id="3.1.3.3" evidence="3"/>
<name>A0A094PR37_9ZZZZ</name>
<keyword evidence="8" id="KW-0718">Serine biosynthesis</keyword>
<keyword evidence="4" id="KW-0028">Amino-acid biosynthesis</keyword>
<dbReference type="GO" id="GO:0000287">
    <property type="term" value="F:magnesium ion binding"/>
    <property type="evidence" value="ECO:0007669"/>
    <property type="project" value="TreeGrafter"/>
</dbReference>
<dbReference type="InterPro" id="IPR023214">
    <property type="entry name" value="HAD_sf"/>
</dbReference>
<keyword evidence="5" id="KW-0479">Metal-binding</keyword>
<dbReference type="GO" id="GO:0016740">
    <property type="term" value="F:transferase activity"/>
    <property type="evidence" value="ECO:0007669"/>
    <property type="project" value="UniProtKB-KW"/>
</dbReference>
<evidence type="ECO:0000256" key="5">
    <source>
        <dbReference type="ARBA" id="ARBA00022723"/>
    </source>
</evidence>
<dbReference type="InterPro" id="IPR011863">
    <property type="entry name" value="HSK-PSP"/>
</dbReference>
<dbReference type="Gene3D" id="3.90.1470.10">
    <property type="entry name" value="thrh gene product, domain 2"/>
    <property type="match status" value="1"/>
</dbReference>